<proteinExistence type="predicted"/>
<organism evidence="2">
    <name type="scientific">Papilio xuthus</name>
    <name type="common">Asian swallowtail butterfly</name>
    <dbReference type="NCBI Taxonomy" id="66420"/>
    <lineage>
        <taxon>Eukaryota</taxon>
        <taxon>Metazoa</taxon>
        <taxon>Ecdysozoa</taxon>
        <taxon>Arthropoda</taxon>
        <taxon>Hexapoda</taxon>
        <taxon>Insecta</taxon>
        <taxon>Pterygota</taxon>
        <taxon>Neoptera</taxon>
        <taxon>Endopterygota</taxon>
        <taxon>Lepidoptera</taxon>
        <taxon>Glossata</taxon>
        <taxon>Ditrysia</taxon>
        <taxon>Papilionoidea</taxon>
        <taxon>Papilionidae</taxon>
        <taxon>Papilioninae</taxon>
        <taxon>Papilio</taxon>
    </lineage>
</organism>
<dbReference type="KEGG" id="pxu:106125013"/>
<gene>
    <name evidence="2" type="primary">LOC106125013</name>
</gene>
<sequence>YDSSVASSNSLTSTSTTQTSTAKVTTTTVSGGNAVSNASAAGLGAAAGAGAGAGAGAAVYAGGALYGAAGAPTAYTYDDQLMRGALPHHMGGYYETGYVAREGTFGLGGGERFGRTDAASPQQ</sequence>
<dbReference type="RefSeq" id="XP_013177556.1">
    <property type="nucleotide sequence ID" value="XM_013322102.1"/>
</dbReference>
<evidence type="ECO:0000256" key="1">
    <source>
        <dbReference type="SAM" id="MobiDB-lite"/>
    </source>
</evidence>
<protein>
    <submittedName>
        <fullName evidence="2">Dynein assembly factor 3, axonemal homolog</fullName>
    </submittedName>
</protein>
<dbReference type="Proteomes" id="UP000694872">
    <property type="component" value="Unplaced"/>
</dbReference>
<reference evidence="2" key="1">
    <citation type="submission" date="2025-08" db="UniProtKB">
        <authorList>
            <consortium name="RefSeq"/>
        </authorList>
    </citation>
    <scope>IDENTIFICATION</scope>
</reference>
<feature type="non-terminal residue" evidence="2">
    <location>
        <position position="1"/>
    </location>
</feature>
<accession>A0AAJ6ZQX2</accession>
<feature type="non-terminal residue" evidence="2">
    <location>
        <position position="123"/>
    </location>
</feature>
<evidence type="ECO:0000313" key="2">
    <source>
        <dbReference type="RefSeq" id="XP_013177556.1"/>
    </source>
</evidence>
<dbReference type="AlphaFoldDB" id="A0AAJ6ZQX2"/>
<name>A0AAJ6ZQX2_PAPXU</name>
<dbReference type="GeneID" id="106125013"/>
<feature type="region of interest" description="Disordered" evidence="1">
    <location>
        <begin position="1"/>
        <end position="24"/>
    </location>
</feature>